<dbReference type="PANTHER" id="PTHR11145:SF8">
    <property type="entry name" value="RE57120P"/>
    <property type="match status" value="1"/>
</dbReference>
<sequence length="87" mass="10086">MFETSQSTLGRDTNSLLATMFSGRHPISAESDGSYFIDRDPSHFRLVLNYLRDLRIPPTVLQDVKIRQELLQEAKYYRIDGLINILQ</sequence>
<keyword evidence="3" id="KW-1185">Reference proteome</keyword>
<dbReference type="Gene3D" id="3.30.710.10">
    <property type="entry name" value="Potassium Channel Kv1.1, Chain A"/>
    <property type="match status" value="1"/>
</dbReference>
<dbReference type="Pfam" id="PF02214">
    <property type="entry name" value="BTB_2"/>
    <property type="match status" value="1"/>
</dbReference>
<dbReference type="InterPro" id="IPR011333">
    <property type="entry name" value="SKP1/BTB/POZ_sf"/>
</dbReference>
<dbReference type="InterPro" id="IPR003131">
    <property type="entry name" value="T1-type_BTB"/>
</dbReference>
<dbReference type="PANTHER" id="PTHR11145">
    <property type="entry name" value="BTB/POZ DOMAIN-CONTAINING ADAPTER FOR CUL3-MEDIATED RHOA DEGRADATION PROTEIN FAMILY MEMBER"/>
    <property type="match status" value="1"/>
</dbReference>
<dbReference type="SUPFAM" id="SSF54695">
    <property type="entry name" value="POZ domain"/>
    <property type="match status" value="1"/>
</dbReference>
<name>A0A8H7W0E9_9FUNG</name>
<protein>
    <recommendedName>
        <fullName evidence="1">Potassium channel tetramerisation-type BTB domain-containing protein</fullName>
    </recommendedName>
</protein>
<gene>
    <name evidence="2" type="ORF">INT48_005230</name>
</gene>
<dbReference type="Proteomes" id="UP000613177">
    <property type="component" value="Unassembled WGS sequence"/>
</dbReference>
<organism evidence="2 3">
    <name type="scientific">Thamnidium elegans</name>
    <dbReference type="NCBI Taxonomy" id="101142"/>
    <lineage>
        <taxon>Eukaryota</taxon>
        <taxon>Fungi</taxon>
        <taxon>Fungi incertae sedis</taxon>
        <taxon>Mucoromycota</taxon>
        <taxon>Mucoromycotina</taxon>
        <taxon>Mucoromycetes</taxon>
        <taxon>Mucorales</taxon>
        <taxon>Mucorineae</taxon>
        <taxon>Mucoraceae</taxon>
        <taxon>Thamnidium</taxon>
    </lineage>
</organism>
<evidence type="ECO:0000313" key="3">
    <source>
        <dbReference type="Proteomes" id="UP000613177"/>
    </source>
</evidence>
<evidence type="ECO:0000259" key="1">
    <source>
        <dbReference type="Pfam" id="PF02214"/>
    </source>
</evidence>
<proteinExistence type="predicted"/>
<dbReference type="AlphaFoldDB" id="A0A8H7W0E9"/>
<feature type="domain" description="Potassium channel tetramerisation-type BTB" evidence="1">
    <location>
        <begin position="2"/>
        <end position="82"/>
    </location>
</feature>
<dbReference type="InterPro" id="IPR045068">
    <property type="entry name" value="BACURD1-3"/>
</dbReference>
<comment type="caution">
    <text evidence="2">The sequence shown here is derived from an EMBL/GenBank/DDBJ whole genome shotgun (WGS) entry which is preliminary data.</text>
</comment>
<evidence type="ECO:0000313" key="2">
    <source>
        <dbReference type="EMBL" id="KAG2233889.1"/>
    </source>
</evidence>
<reference evidence="2" key="1">
    <citation type="submission" date="2021-01" db="EMBL/GenBank/DDBJ databases">
        <title>Metabolic potential, ecology and presence of endohyphal bacteria is reflected in genomic diversity of Mucoromycotina.</title>
        <authorList>
            <person name="Muszewska A."/>
            <person name="Okrasinska A."/>
            <person name="Steczkiewicz K."/>
            <person name="Drgas O."/>
            <person name="Orlowska M."/>
            <person name="Perlinska-Lenart U."/>
            <person name="Aleksandrzak-Piekarczyk T."/>
            <person name="Szatraj K."/>
            <person name="Zielenkiewicz U."/>
            <person name="Pilsyk S."/>
            <person name="Malc E."/>
            <person name="Mieczkowski P."/>
            <person name="Kruszewska J.S."/>
            <person name="Biernat P."/>
            <person name="Pawlowska J."/>
        </authorList>
    </citation>
    <scope>NUCLEOTIDE SEQUENCE</scope>
    <source>
        <strain evidence="2">WA0000018081</strain>
    </source>
</reference>
<accession>A0A8H7W0E9</accession>
<dbReference type="GO" id="GO:0051260">
    <property type="term" value="P:protein homooligomerization"/>
    <property type="evidence" value="ECO:0007669"/>
    <property type="project" value="InterPro"/>
</dbReference>
<dbReference type="EMBL" id="JAEPRE010000067">
    <property type="protein sequence ID" value="KAG2233889.1"/>
    <property type="molecule type" value="Genomic_DNA"/>
</dbReference>